<evidence type="ECO:0000313" key="1">
    <source>
        <dbReference type="EMBL" id="QQK07903.1"/>
    </source>
</evidence>
<proteinExistence type="predicted"/>
<sequence>MYHTETLNIGNRDLNIVTIGGGTGNSTILKGLKKYSTNITTIVTVADDGGGSGKLREDLGILPPGDIRACLIALANTEPAMETLMNYRFREGILKGQSFGNLFLAAMIDIYGDFDIAVKEAGDVLAITGKVLPMTLEDVVLYAELEGGITLKGESNITEKNKKLKKRIKKVYIEPNSPKPLDETVEDIKNADLIIIGPGSLYTSIIPNLLVKDIAKALRDTKAKIYYICNIMTQEGETEGYGVYDHVKAINNHLEYDVIDKIVVNNDIIPREIVEKYHTSPIYLTDYDREKLSKYKILTWPCYYLYGDYIRHDADRISKYIIDDFNKDIVKIYNM</sequence>
<dbReference type="Proteomes" id="UP000595814">
    <property type="component" value="Chromosome"/>
</dbReference>
<keyword evidence="2" id="KW-1185">Reference proteome</keyword>
<evidence type="ECO:0000313" key="2">
    <source>
        <dbReference type="Proteomes" id="UP000595814"/>
    </source>
</evidence>
<accession>A0AC61MRF9</accession>
<dbReference type="EMBL" id="CP066744">
    <property type="protein sequence ID" value="QQK07903.1"/>
    <property type="molecule type" value="Genomic_DNA"/>
</dbReference>
<gene>
    <name evidence="1" type="ORF">JFY71_11625</name>
</gene>
<reference evidence="1 2" key="1">
    <citation type="journal article" date="2022" name="Int. J. Syst. Evol. Microbiol.">
        <title>Miniphocaeibacter halophilus sp. nov., an ammonium-tolerant acetate-producing bacterium isolated from a biogas system.</title>
        <authorList>
            <person name="Schnurer A."/>
            <person name="Singh A."/>
            <person name="Bi S."/>
            <person name="Qiao W."/>
            <person name="Westerholm M."/>
        </authorList>
    </citation>
    <scope>NUCLEOTIDE SEQUENCE [LARGE SCALE GENOMIC DNA]</scope>
    <source>
        <strain evidence="1 2">AMB_01</strain>
    </source>
</reference>
<organism evidence="1 2">
    <name type="scientific">Miniphocaeibacter halophilus</name>
    <dbReference type="NCBI Taxonomy" id="2931922"/>
    <lineage>
        <taxon>Bacteria</taxon>
        <taxon>Bacillati</taxon>
        <taxon>Bacillota</taxon>
        <taxon>Tissierellia</taxon>
        <taxon>Tissierellales</taxon>
        <taxon>Peptoniphilaceae</taxon>
        <taxon>Miniphocaeibacter</taxon>
    </lineage>
</organism>
<protein>
    <submittedName>
        <fullName evidence="1">YvcK family protein</fullName>
    </submittedName>
</protein>
<name>A0AC61MRF9_9FIRM</name>